<keyword evidence="1" id="KW-1133">Transmembrane helix</keyword>
<proteinExistence type="predicted"/>
<feature type="transmembrane region" description="Helical" evidence="1">
    <location>
        <begin position="147"/>
        <end position="168"/>
    </location>
</feature>
<gene>
    <name evidence="2" type="ORF">RCOM_1037480</name>
</gene>
<reference evidence="3" key="1">
    <citation type="journal article" date="2010" name="Nat. Biotechnol.">
        <title>Draft genome sequence of the oilseed species Ricinus communis.</title>
        <authorList>
            <person name="Chan A.P."/>
            <person name="Crabtree J."/>
            <person name="Zhao Q."/>
            <person name="Lorenzi H."/>
            <person name="Orvis J."/>
            <person name="Puiu D."/>
            <person name="Melake-Berhan A."/>
            <person name="Jones K.M."/>
            <person name="Redman J."/>
            <person name="Chen G."/>
            <person name="Cahoon E.B."/>
            <person name="Gedil M."/>
            <person name="Stanke M."/>
            <person name="Haas B.J."/>
            <person name="Wortman J.R."/>
            <person name="Fraser-Liggett C.M."/>
            <person name="Ravel J."/>
            <person name="Rabinowicz P.D."/>
        </authorList>
    </citation>
    <scope>NUCLEOTIDE SEQUENCE [LARGE SCALE GENOMIC DNA]</scope>
    <source>
        <strain evidence="3">cv. Hale</strain>
    </source>
</reference>
<keyword evidence="3" id="KW-1185">Reference proteome</keyword>
<feature type="transmembrane region" description="Helical" evidence="1">
    <location>
        <begin position="113"/>
        <end position="135"/>
    </location>
</feature>
<dbReference type="PANTHER" id="PTHR48473">
    <property type="entry name" value="TIR DOMAIN-CONTAINING PROTEIN"/>
    <property type="match status" value="1"/>
</dbReference>
<feature type="transmembrane region" description="Helical" evidence="1">
    <location>
        <begin position="6"/>
        <end position="29"/>
    </location>
</feature>
<dbReference type="PANTHER" id="PTHR48473:SF1">
    <property type="entry name" value="TIR DOMAIN-CONTAINING PROTEIN"/>
    <property type="match status" value="1"/>
</dbReference>
<dbReference type="EMBL" id="EQ973783">
    <property type="protein sequence ID" value="EEF48558.1"/>
    <property type="molecule type" value="Genomic_DNA"/>
</dbReference>
<dbReference type="AlphaFoldDB" id="B9RJQ6"/>
<keyword evidence="1" id="KW-0472">Membrane</keyword>
<sequence>MDLPGLILSGLIFNGLIVAFSFLLILVRIAAENLRHNLPWWLRWDITLSAVTIAVESTAAALEQTSPHKLKTAEYGMLMAAISLLLGLADLAYKKYMQHRNRKADKDISHVYLQWDFADTFGLFSSILTLITAALNYHWLSSGKRQPLIQFSVMPLAFSVCIFCSCVLRRPVDQPTSIMRCRHLGPINLDVEYGGYGPTQLVRTVCQIGQMHPQEV</sequence>
<feature type="transmembrane region" description="Helical" evidence="1">
    <location>
        <begin position="74"/>
        <end position="93"/>
    </location>
</feature>
<evidence type="ECO:0000313" key="3">
    <source>
        <dbReference type="Proteomes" id="UP000008311"/>
    </source>
</evidence>
<evidence type="ECO:0000313" key="2">
    <source>
        <dbReference type="EMBL" id="EEF48558.1"/>
    </source>
</evidence>
<evidence type="ECO:0000256" key="1">
    <source>
        <dbReference type="SAM" id="Phobius"/>
    </source>
</evidence>
<keyword evidence="1" id="KW-0812">Transmembrane</keyword>
<name>B9RJQ6_RICCO</name>
<dbReference type="InParanoid" id="B9RJQ6"/>
<feature type="transmembrane region" description="Helical" evidence="1">
    <location>
        <begin position="41"/>
        <end position="62"/>
    </location>
</feature>
<protein>
    <submittedName>
        <fullName evidence="2">Uncharacterized protein</fullName>
    </submittedName>
</protein>
<accession>B9RJQ6</accession>
<organism evidence="2 3">
    <name type="scientific">Ricinus communis</name>
    <name type="common">Castor bean</name>
    <dbReference type="NCBI Taxonomy" id="3988"/>
    <lineage>
        <taxon>Eukaryota</taxon>
        <taxon>Viridiplantae</taxon>
        <taxon>Streptophyta</taxon>
        <taxon>Embryophyta</taxon>
        <taxon>Tracheophyta</taxon>
        <taxon>Spermatophyta</taxon>
        <taxon>Magnoliopsida</taxon>
        <taxon>eudicotyledons</taxon>
        <taxon>Gunneridae</taxon>
        <taxon>Pentapetalae</taxon>
        <taxon>rosids</taxon>
        <taxon>fabids</taxon>
        <taxon>Malpighiales</taxon>
        <taxon>Euphorbiaceae</taxon>
        <taxon>Acalyphoideae</taxon>
        <taxon>Acalypheae</taxon>
        <taxon>Ricinus</taxon>
    </lineage>
</organism>
<dbReference type="Proteomes" id="UP000008311">
    <property type="component" value="Unassembled WGS sequence"/>
</dbReference>